<keyword evidence="2" id="KW-0812">Transmembrane</keyword>
<dbReference type="Pfam" id="PF00106">
    <property type="entry name" value="adh_short"/>
    <property type="match status" value="1"/>
</dbReference>
<dbReference type="AlphaFoldDB" id="A0AAV2SJC3"/>
<evidence type="ECO:0000313" key="3">
    <source>
        <dbReference type="EMBL" id="CAL4193195.1"/>
    </source>
</evidence>
<dbReference type="GO" id="GO:0016491">
    <property type="term" value="F:oxidoreductase activity"/>
    <property type="evidence" value="ECO:0007669"/>
    <property type="project" value="UniProtKB-KW"/>
</dbReference>
<feature type="transmembrane region" description="Helical" evidence="2">
    <location>
        <begin position="6"/>
        <end position="27"/>
    </location>
</feature>
<dbReference type="InterPro" id="IPR036291">
    <property type="entry name" value="NAD(P)-bd_dom_sf"/>
</dbReference>
<sequence length="122" mass="13080">MASGLNVWLAGLSGGLVLTILAAVVLLRWRNRDRAVPCRCKSRVQGKVVVITGATRGIGYTLACNLARNGAIIYIAGRNSELGQAAERSLRAASGNAKVYFRYLDLNSLTSIRAFVKKLSEG</sequence>
<reference evidence="3 4" key="1">
    <citation type="submission" date="2024-05" db="EMBL/GenBank/DDBJ databases">
        <authorList>
            <person name="Wallberg A."/>
        </authorList>
    </citation>
    <scope>NUCLEOTIDE SEQUENCE [LARGE SCALE GENOMIC DNA]</scope>
</reference>
<dbReference type="PANTHER" id="PTHR43157">
    <property type="entry name" value="PHOSPHATIDYLINOSITOL-GLYCAN BIOSYNTHESIS CLASS F PROTEIN-RELATED"/>
    <property type="match status" value="1"/>
</dbReference>
<keyword evidence="4" id="KW-1185">Reference proteome</keyword>
<dbReference type="Gene3D" id="3.40.50.720">
    <property type="entry name" value="NAD(P)-binding Rossmann-like Domain"/>
    <property type="match status" value="1"/>
</dbReference>
<evidence type="ECO:0000256" key="1">
    <source>
        <dbReference type="ARBA" id="ARBA00023002"/>
    </source>
</evidence>
<name>A0AAV2SJC3_MEGNR</name>
<evidence type="ECO:0000313" key="4">
    <source>
        <dbReference type="Proteomes" id="UP001497623"/>
    </source>
</evidence>
<keyword evidence="2" id="KW-1133">Transmembrane helix</keyword>
<dbReference type="SUPFAM" id="SSF51735">
    <property type="entry name" value="NAD(P)-binding Rossmann-fold domains"/>
    <property type="match status" value="1"/>
</dbReference>
<evidence type="ECO:0000256" key="2">
    <source>
        <dbReference type="SAM" id="Phobius"/>
    </source>
</evidence>
<gene>
    <name evidence="3" type="ORF">MNOR_LOCUS36824</name>
</gene>
<dbReference type="EMBL" id="CAXKWB010069637">
    <property type="protein sequence ID" value="CAL4193195.1"/>
    <property type="molecule type" value="Genomic_DNA"/>
</dbReference>
<proteinExistence type="predicted"/>
<dbReference type="InterPro" id="IPR002347">
    <property type="entry name" value="SDR_fam"/>
</dbReference>
<dbReference type="PANTHER" id="PTHR43157:SF31">
    <property type="entry name" value="PHOSPHATIDYLINOSITOL-GLYCAN BIOSYNTHESIS CLASS F PROTEIN"/>
    <property type="match status" value="1"/>
</dbReference>
<organism evidence="3 4">
    <name type="scientific">Meganyctiphanes norvegica</name>
    <name type="common">Northern krill</name>
    <name type="synonym">Thysanopoda norvegica</name>
    <dbReference type="NCBI Taxonomy" id="48144"/>
    <lineage>
        <taxon>Eukaryota</taxon>
        <taxon>Metazoa</taxon>
        <taxon>Ecdysozoa</taxon>
        <taxon>Arthropoda</taxon>
        <taxon>Crustacea</taxon>
        <taxon>Multicrustacea</taxon>
        <taxon>Malacostraca</taxon>
        <taxon>Eumalacostraca</taxon>
        <taxon>Eucarida</taxon>
        <taxon>Euphausiacea</taxon>
        <taxon>Euphausiidae</taxon>
        <taxon>Meganyctiphanes</taxon>
    </lineage>
</organism>
<keyword evidence="2" id="KW-0472">Membrane</keyword>
<comment type="caution">
    <text evidence="3">The sequence shown here is derived from an EMBL/GenBank/DDBJ whole genome shotgun (WGS) entry which is preliminary data.</text>
</comment>
<accession>A0AAV2SJC3</accession>
<keyword evidence="1" id="KW-0560">Oxidoreductase</keyword>
<feature type="non-terminal residue" evidence="3">
    <location>
        <position position="122"/>
    </location>
</feature>
<dbReference type="Proteomes" id="UP001497623">
    <property type="component" value="Unassembled WGS sequence"/>
</dbReference>
<protein>
    <submittedName>
        <fullName evidence="3">Uncharacterized protein</fullName>
    </submittedName>
</protein>